<feature type="signal peptide" evidence="2">
    <location>
        <begin position="1"/>
        <end position="21"/>
    </location>
</feature>
<dbReference type="OrthoDB" id="10561009at2759"/>
<feature type="region of interest" description="Disordered" evidence="1">
    <location>
        <begin position="110"/>
        <end position="180"/>
    </location>
</feature>
<dbReference type="AlphaFoldDB" id="A0A9N9SVC3"/>
<feature type="compositionally biased region" description="Low complexity" evidence="1">
    <location>
        <begin position="151"/>
        <end position="170"/>
    </location>
</feature>
<accession>A0A9N9SVC3</accession>
<keyword evidence="4" id="KW-1185">Reference proteome</keyword>
<sequence length="180" mass="20220">MYFNIKTGILVLFVVVEFSSGLPYNSKKSTDEGSDVLEDSRLLIRLRRNPDNGPQSEAIIEPRFGRGWQNNHHGYNHGVGRWNRGPTRGIHHWNYFGHNWGQNHPNFGYGPPGYHPQHQPWNPHGNPHYPDGSYPHGCSHNNGRPNPTKTPPENSSENPSVSSSTESGSTIPQIDIRVGN</sequence>
<evidence type="ECO:0000256" key="1">
    <source>
        <dbReference type="SAM" id="MobiDB-lite"/>
    </source>
</evidence>
<evidence type="ECO:0000313" key="4">
    <source>
        <dbReference type="Proteomes" id="UP001153709"/>
    </source>
</evidence>
<proteinExistence type="predicted"/>
<gene>
    <name evidence="3" type="ORF">DIABBA_LOCUS5080</name>
</gene>
<keyword evidence="2" id="KW-0732">Signal</keyword>
<reference evidence="3" key="1">
    <citation type="submission" date="2022-01" db="EMBL/GenBank/DDBJ databases">
        <authorList>
            <person name="King R."/>
        </authorList>
    </citation>
    <scope>NUCLEOTIDE SEQUENCE</scope>
</reference>
<name>A0A9N9SVC3_DIABA</name>
<dbReference type="EMBL" id="OU898278">
    <property type="protein sequence ID" value="CAG9831495.1"/>
    <property type="molecule type" value="Genomic_DNA"/>
</dbReference>
<feature type="chain" id="PRO_5040396955" evidence="2">
    <location>
        <begin position="22"/>
        <end position="180"/>
    </location>
</feature>
<dbReference type="Proteomes" id="UP001153709">
    <property type="component" value="Chromosome 3"/>
</dbReference>
<organism evidence="3 4">
    <name type="scientific">Diabrotica balteata</name>
    <name type="common">Banded cucumber beetle</name>
    <dbReference type="NCBI Taxonomy" id="107213"/>
    <lineage>
        <taxon>Eukaryota</taxon>
        <taxon>Metazoa</taxon>
        <taxon>Ecdysozoa</taxon>
        <taxon>Arthropoda</taxon>
        <taxon>Hexapoda</taxon>
        <taxon>Insecta</taxon>
        <taxon>Pterygota</taxon>
        <taxon>Neoptera</taxon>
        <taxon>Endopterygota</taxon>
        <taxon>Coleoptera</taxon>
        <taxon>Polyphaga</taxon>
        <taxon>Cucujiformia</taxon>
        <taxon>Chrysomeloidea</taxon>
        <taxon>Chrysomelidae</taxon>
        <taxon>Galerucinae</taxon>
        <taxon>Diabroticina</taxon>
        <taxon>Diabroticites</taxon>
        <taxon>Diabrotica</taxon>
    </lineage>
</organism>
<evidence type="ECO:0000256" key="2">
    <source>
        <dbReference type="SAM" id="SignalP"/>
    </source>
</evidence>
<evidence type="ECO:0000313" key="3">
    <source>
        <dbReference type="EMBL" id="CAG9831495.1"/>
    </source>
</evidence>
<protein>
    <submittedName>
        <fullName evidence="3">Uncharacterized protein</fullName>
    </submittedName>
</protein>